<dbReference type="NCBIfam" id="TIGR01129">
    <property type="entry name" value="secD"/>
    <property type="match status" value="1"/>
</dbReference>
<feature type="transmembrane region" description="Helical" evidence="9">
    <location>
        <begin position="7"/>
        <end position="28"/>
    </location>
</feature>
<evidence type="ECO:0000259" key="11">
    <source>
        <dbReference type="Pfam" id="PF21760"/>
    </source>
</evidence>
<feature type="transmembrane region" description="Helical" evidence="9">
    <location>
        <begin position="523"/>
        <end position="545"/>
    </location>
</feature>
<accession>A0ABT4ADG7</accession>
<dbReference type="InterPro" id="IPR048634">
    <property type="entry name" value="SecD_SecF_C"/>
</dbReference>
<dbReference type="RefSeq" id="WP_267538411.1">
    <property type="nucleotide sequence ID" value="NZ_JAPNKA010000001.1"/>
</dbReference>
<dbReference type="InterPro" id="IPR005791">
    <property type="entry name" value="SecD"/>
</dbReference>
<keyword evidence="2 9" id="KW-0813">Transport</keyword>
<keyword evidence="6 9" id="KW-1133">Transmembrane helix</keyword>
<feature type="domain" description="Protein export membrane protein SecD/SecF C-terminal" evidence="10">
    <location>
        <begin position="409"/>
        <end position="578"/>
    </location>
</feature>
<comment type="caution">
    <text evidence="13">The sequence shown here is derived from an EMBL/GenBank/DDBJ whole genome shotgun (WGS) entry which is preliminary data.</text>
</comment>
<feature type="domain" description="SecDF P1 head subdomain" evidence="12">
    <location>
        <begin position="294"/>
        <end position="406"/>
    </location>
</feature>
<evidence type="ECO:0000256" key="5">
    <source>
        <dbReference type="ARBA" id="ARBA00022927"/>
    </source>
</evidence>
<evidence type="ECO:0000259" key="10">
    <source>
        <dbReference type="Pfam" id="PF02355"/>
    </source>
</evidence>
<evidence type="ECO:0000256" key="7">
    <source>
        <dbReference type="ARBA" id="ARBA00023010"/>
    </source>
</evidence>
<dbReference type="Pfam" id="PF22599">
    <property type="entry name" value="SecDF_P1_head"/>
    <property type="match status" value="1"/>
</dbReference>
<dbReference type="InterPro" id="IPR022646">
    <property type="entry name" value="SecD/SecF_CS"/>
</dbReference>
<evidence type="ECO:0000256" key="6">
    <source>
        <dbReference type="ARBA" id="ARBA00022989"/>
    </source>
</evidence>
<dbReference type="Gene3D" id="3.30.70.3220">
    <property type="match status" value="1"/>
</dbReference>
<comment type="similarity">
    <text evidence="9">Belongs to the SecD/SecF family. SecD subfamily.</text>
</comment>
<dbReference type="InterPro" id="IPR054384">
    <property type="entry name" value="SecDF_P1_head"/>
</dbReference>
<feature type="transmembrane region" description="Helical" evidence="9">
    <location>
        <begin position="551"/>
        <end position="574"/>
    </location>
</feature>
<keyword evidence="8 9" id="KW-0472">Membrane</keyword>
<organism evidence="13 14">
    <name type="scientific">Archangium lansingense</name>
    <dbReference type="NCBI Taxonomy" id="2995310"/>
    <lineage>
        <taxon>Bacteria</taxon>
        <taxon>Pseudomonadati</taxon>
        <taxon>Myxococcota</taxon>
        <taxon>Myxococcia</taxon>
        <taxon>Myxococcales</taxon>
        <taxon>Cystobacterineae</taxon>
        <taxon>Archangiaceae</taxon>
        <taxon>Archangium</taxon>
    </lineage>
</organism>
<dbReference type="Gene3D" id="1.20.1640.10">
    <property type="entry name" value="Multidrug efflux transporter AcrB transmembrane domain"/>
    <property type="match status" value="1"/>
</dbReference>
<keyword evidence="4 9" id="KW-0812">Transmembrane</keyword>
<proteinExistence type="inferred from homology"/>
<dbReference type="PANTHER" id="PTHR30081:SF1">
    <property type="entry name" value="PROTEIN TRANSLOCASE SUBUNIT SECD"/>
    <property type="match status" value="1"/>
</dbReference>
<keyword evidence="3 9" id="KW-1003">Cell membrane</keyword>
<comment type="subcellular location">
    <subcellularLocation>
        <location evidence="1 9">Cell membrane</location>
        <topology evidence="1 9">Multi-pass membrane protein</topology>
    </subcellularLocation>
</comment>
<sequence length="588" mass="64609">MDRGWYWRLGLVIGVTLLTFWLLIPSYYSLFVLDRSDRNNLALLEEKMPKWAPPAKYRINLGLDLQGGIHMVMRVDTKTALQKRTERRGDQIARYINEKQLGQVTVNTDPMALRLSLTATDPTTMDAIEKEVLATFTDFVKVSREGATLELAPDEGQVTRFREESVDQAMLVIRRRIDKWGVAEVDVRKLGTDAIQISLPGRSDPEQAKELVGTTAQLEFRMVDDTTDFFRQTFTQTPPPEGSNITLDTAEGFPQLVGPSREALLAYVKDKTPADRQVLMECIPNATRKGVCDSYRTYLVEKEVPLTGENLTGADANLSQLNEPEVNISFDAAGAREFELLTEKGTGRRMAIVLDDYVQSAPRINERIGGGRARITMGRSGGRPLEVWLADAQTLALALKAGALPAPVTIGEIRQVGASLGDELIRKGSLSALVGLVLVIAFMAIYYKMSGLIADVALALNGLLILAGLALFNATLTLPGIAAFALTLGVAVDANVLINERIREELGHGKTVRMAVEQGYDRAFWTIFDAHVTALIAGFILFFTGTGPVRGFATTMIIGLLASLFTSILVTRVFMNYLVHRNAQTLSV</sequence>
<evidence type="ECO:0000256" key="9">
    <source>
        <dbReference type="HAMAP-Rule" id="MF_01463"/>
    </source>
</evidence>
<dbReference type="Pfam" id="PF21760">
    <property type="entry name" value="SecD_1st"/>
    <property type="match status" value="1"/>
</dbReference>
<evidence type="ECO:0000313" key="14">
    <source>
        <dbReference type="Proteomes" id="UP001207654"/>
    </source>
</evidence>
<evidence type="ECO:0000259" key="12">
    <source>
        <dbReference type="Pfam" id="PF22599"/>
    </source>
</evidence>
<dbReference type="EMBL" id="JAPNKA010000001">
    <property type="protein sequence ID" value="MCY1079710.1"/>
    <property type="molecule type" value="Genomic_DNA"/>
</dbReference>
<dbReference type="NCBIfam" id="TIGR00916">
    <property type="entry name" value="2A0604s01"/>
    <property type="match status" value="1"/>
</dbReference>
<comment type="subunit">
    <text evidence="9">Forms a complex with SecF. Part of the essential Sec protein translocation apparatus which comprises SecA, SecYEG and auxiliary proteins SecDF. Other proteins may also be involved.</text>
</comment>
<evidence type="ECO:0000256" key="2">
    <source>
        <dbReference type="ARBA" id="ARBA00022448"/>
    </source>
</evidence>
<dbReference type="SUPFAM" id="SSF82866">
    <property type="entry name" value="Multidrug efflux transporter AcrB transmembrane domain"/>
    <property type="match status" value="1"/>
</dbReference>
<name>A0ABT4ADG7_9BACT</name>
<feature type="domain" description="Protein translocase subunit SecDF P1" evidence="11">
    <location>
        <begin position="166"/>
        <end position="225"/>
    </location>
</feature>
<keyword evidence="14" id="KW-1185">Reference proteome</keyword>
<reference evidence="13 14" key="1">
    <citation type="submission" date="2022-11" db="EMBL/GenBank/DDBJ databases">
        <title>Minimal conservation of predation-associated metabolite biosynthetic gene clusters underscores biosynthetic potential of Myxococcota including descriptions for ten novel species: Archangium lansinium sp. nov., Myxococcus landrumus sp. nov., Nannocystis bai.</title>
        <authorList>
            <person name="Ahearne A."/>
            <person name="Stevens C."/>
            <person name="Phillips K."/>
        </authorList>
    </citation>
    <scope>NUCLEOTIDE SEQUENCE [LARGE SCALE GENOMIC DNA]</scope>
    <source>
        <strain evidence="13 14">MIWBW</strain>
    </source>
</reference>
<dbReference type="PANTHER" id="PTHR30081">
    <property type="entry name" value="PROTEIN-EXPORT MEMBRANE PROTEIN SEC"/>
    <property type="match status" value="1"/>
</dbReference>
<keyword evidence="5 9" id="KW-0653">Protein transport</keyword>
<comment type="function">
    <text evidence="9">Part of the Sec protein translocase complex. Interacts with the SecYEG preprotein conducting channel. SecDF uses the proton motive force (PMF) to complete protein translocation after the ATP-dependent function of SecA.</text>
</comment>
<keyword evidence="7 9" id="KW-0811">Translocation</keyword>
<dbReference type="Proteomes" id="UP001207654">
    <property type="component" value="Unassembled WGS sequence"/>
</dbReference>
<comment type="caution">
    <text evidence="9">Lacks conserved residue(s) required for the propagation of feature annotation.</text>
</comment>
<feature type="transmembrane region" description="Helical" evidence="9">
    <location>
        <begin position="428"/>
        <end position="447"/>
    </location>
</feature>
<dbReference type="InterPro" id="IPR055344">
    <property type="entry name" value="SecD_SecF_C_bact"/>
</dbReference>
<gene>
    <name evidence="9 13" type="primary">secD</name>
    <name evidence="13" type="ORF">OV287_35150</name>
</gene>
<evidence type="ECO:0000256" key="8">
    <source>
        <dbReference type="ARBA" id="ARBA00023136"/>
    </source>
</evidence>
<evidence type="ECO:0000313" key="13">
    <source>
        <dbReference type="EMBL" id="MCY1079710.1"/>
    </source>
</evidence>
<evidence type="ECO:0000256" key="4">
    <source>
        <dbReference type="ARBA" id="ARBA00022692"/>
    </source>
</evidence>
<dbReference type="Gene3D" id="3.30.1360.200">
    <property type="match status" value="1"/>
</dbReference>
<dbReference type="InterPro" id="IPR022813">
    <property type="entry name" value="SecD/SecF_arch_bac"/>
</dbReference>
<evidence type="ECO:0000256" key="1">
    <source>
        <dbReference type="ARBA" id="ARBA00004651"/>
    </source>
</evidence>
<dbReference type="Pfam" id="PF02355">
    <property type="entry name" value="SecD_SecF_C"/>
    <property type="match status" value="1"/>
</dbReference>
<dbReference type="InterPro" id="IPR048631">
    <property type="entry name" value="SecD_1st"/>
</dbReference>
<dbReference type="Gene3D" id="3.30.70.3400">
    <property type="match status" value="1"/>
</dbReference>
<dbReference type="HAMAP" id="MF_01463_B">
    <property type="entry name" value="SecD_B"/>
    <property type="match status" value="1"/>
</dbReference>
<evidence type="ECO:0000256" key="3">
    <source>
        <dbReference type="ARBA" id="ARBA00022475"/>
    </source>
</evidence>
<protein>
    <recommendedName>
        <fullName evidence="9">Protein translocase subunit SecD</fullName>
    </recommendedName>
</protein>
<dbReference type="Pfam" id="PF07549">
    <property type="entry name" value="Sec_GG"/>
    <property type="match status" value="1"/>
</dbReference>